<dbReference type="InterPro" id="IPR036388">
    <property type="entry name" value="WH-like_DNA-bd_sf"/>
</dbReference>
<feature type="domain" description="Initiator Rep protein WH1" evidence="2">
    <location>
        <begin position="45"/>
        <end position="189"/>
    </location>
</feature>
<reference evidence="3 4" key="1">
    <citation type="submission" date="2019-03" db="EMBL/GenBank/DDBJ databases">
        <title>Genomic Encyclopedia of Type Strains, Phase IV (KMG-IV): sequencing the most valuable type-strain genomes for metagenomic binning, comparative biology and taxonomic classification.</title>
        <authorList>
            <person name="Goeker M."/>
        </authorList>
    </citation>
    <scope>NUCLEOTIDE SEQUENCE [LARGE SCALE GENOMIC DNA]</scope>
    <source>
        <strain evidence="3 4">DSM 100433</strain>
    </source>
</reference>
<evidence type="ECO:0000259" key="2">
    <source>
        <dbReference type="Pfam" id="PF01051"/>
    </source>
</evidence>
<comment type="similarity">
    <text evidence="1">Belongs to the initiator RepB protein family.</text>
</comment>
<evidence type="ECO:0000313" key="4">
    <source>
        <dbReference type="Proteomes" id="UP000294682"/>
    </source>
</evidence>
<accession>A0A9X8UHU9</accession>
<dbReference type="Pfam" id="PF01051">
    <property type="entry name" value="Rep3_N"/>
    <property type="match status" value="1"/>
</dbReference>
<keyword evidence="4" id="KW-1185">Reference proteome</keyword>
<dbReference type="InterPro" id="IPR036390">
    <property type="entry name" value="WH_DNA-bd_sf"/>
</dbReference>
<dbReference type="GO" id="GO:0006270">
    <property type="term" value="P:DNA replication initiation"/>
    <property type="evidence" value="ECO:0007669"/>
    <property type="project" value="InterPro"/>
</dbReference>
<gene>
    <name evidence="3" type="ORF">EDD78_11315</name>
</gene>
<protein>
    <submittedName>
        <fullName evidence="3">Replication initiator protein</fullName>
    </submittedName>
</protein>
<name>A0A9X8UHU9_9FIRM</name>
<comment type="caution">
    <text evidence="3">The sequence shown here is derived from an EMBL/GenBank/DDBJ whole genome shotgun (WGS) entry which is preliminary data.</text>
</comment>
<proteinExistence type="inferred from homology"/>
<dbReference type="GO" id="GO:0003887">
    <property type="term" value="F:DNA-directed DNA polymerase activity"/>
    <property type="evidence" value="ECO:0007669"/>
    <property type="project" value="InterPro"/>
</dbReference>
<evidence type="ECO:0000256" key="1">
    <source>
        <dbReference type="ARBA" id="ARBA00038283"/>
    </source>
</evidence>
<dbReference type="Pfam" id="PF21205">
    <property type="entry name" value="Rep3_C"/>
    <property type="match status" value="1"/>
</dbReference>
<evidence type="ECO:0000313" key="3">
    <source>
        <dbReference type="EMBL" id="TCL41542.1"/>
    </source>
</evidence>
<dbReference type="SUPFAM" id="SSF46785">
    <property type="entry name" value="Winged helix' DNA-binding domain"/>
    <property type="match status" value="2"/>
</dbReference>
<organism evidence="3 4">
    <name type="scientific">Harryflintia acetispora</name>
    <dbReference type="NCBI Taxonomy" id="1849041"/>
    <lineage>
        <taxon>Bacteria</taxon>
        <taxon>Bacillati</taxon>
        <taxon>Bacillota</taxon>
        <taxon>Clostridia</taxon>
        <taxon>Eubacteriales</taxon>
        <taxon>Oscillospiraceae</taxon>
        <taxon>Harryflintia</taxon>
    </lineage>
</organism>
<sequence length="276" mass="32779">MVKEEQRRPVTSDPRVKRELLEAWGQEGGYLDRRALDIEESRNYKVTKANVLIQKTRYSLTLQEQKVILYLISKIGIDDREFQTYEFSIKEFCDICDITPDSSYSYLKEVTKKLRDKSFFVRINDHEEILLSWLSTCRYNRKQGTITLRICEDMRPFLLELKKQFTSYHLINVLSFKSKYSIRLYELMKSYSYLGKMSVGVDELKERLDAQNYINFKDFRVKVLEMAVGEINKYSDIYVTYETVARGRKIVELKFTIEPNDSLGVLAHRIDTLYKH</sequence>
<dbReference type="AlphaFoldDB" id="A0A9X8UHU9"/>
<dbReference type="EMBL" id="SLUK01000013">
    <property type="protein sequence ID" value="TCL41542.1"/>
    <property type="molecule type" value="Genomic_DNA"/>
</dbReference>
<dbReference type="RefSeq" id="WP_159448883.1">
    <property type="nucleotide sequence ID" value="NZ_JADNAH010000020.1"/>
</dbReference>
<dbReference type="Gene3D" id="1.10.10.10">
    <property type="entry name" value="Winged helix-like DNA-binding domain superfamily/Winged helix DNA-binding domain"/>
    <property type="match status" value="2"/>
</dbReference>
<dbReference type="Proteomes" id="UP000294682">
    <property type="component" value="Unassembled WGS sequence"/>
</dbReference>
<dbReference type="InterPro" id="IPR000525">
    <property type="entry name" value="Initiator_Rep_WH1"/>
</dbReference>